<gene>
    <name evidence="2" type="ordered locus">Slip_1862</name>
</gene>
<sequence length="116" mass="12433">MRGWVVRWLANIIAIIITAAIVPGFEVTVTGAIIGSVFLGIVNAIIRPVIIVLTLPINILTLGLFTLVINGLMLWLTASVIKGFDVSGFWAAVLSALIISVVSAVLSWVVKDQHEQ</sequence>
<dbReference type="STRING" id="643648.Slip_1862"/>
<evidence type="ECO:0000313" key="2">
    <source>
        <dbReference type="EMBL" id="ADI02616.1"/>
    </source>
</evidence>
<evidence type="ECO:0008006" key="4">
    <source>
        <dbReference type="Google" id="ProtNLM"/>
    </source>
</evidence>
<protein>
    <recommendedName>
        <fullName evidence="4">Phage holin family protein</fullName>
    </recommendedName>
</protein>
<dbReference type="Pfam" id="PF04020">
    <property type="entry name" value="Phage_holin_4_2"/>
    <property type="match status" value="1"/>
</dbReference>
<dbReference type="PANTHER" id="PTHR37309:SF1">
    <property type="entry name" value="SLR0284 PROTEIN"/>
    <property type="match status" value="1"/>
</dbReference>
<keyword evidence="1" id="KW-0812">Transmembrane</keyword>
<keyword evidence="1" id="KW-0472">Membrane</keyword>
<dbReference type="KEGG" id="slp:Slip_1862"/>
<evidence type="ECO:0000256" key="1">
    <source>
        <dbReference type="SAM" id="Phobius"/>
    </source>
</evidence>
<keyword evidence="3" id="KW-1185">Reference proteome</keyword>
<name>D7CPI1_SYNLT</name>
<feature type="transmembrane region" description="Helical" evidence="1">
    <location>
        <begin position="49"/>
        <end position="76"/>
    </location>
</feature>
<feature type="transmembrane region" description="Helical" evidence="1">
    <location>
        <begin position="12"/>
        <end position="42"/>
    </location>
</feature>
<dbReference type="Proteomes" id="UP000000378">
    <property type="component" value="Chromosome"/>
</dbReference>
<dbReference type="InterPro" id="IPR007165">
    <property type="entry name" value="Phage_holin_4_2"/>
</dbReference>
<dbReference type="RefSeq" id="WP_013176018.1">
    <property type="nucleotide sequence ID" value="NC_014220.1"/>
</dbReference>
<evidence type="ECO:0000313" key="3">
    <source>
        <dbReference type="Proteomes" id="UP000000378"/>
    </source>
</evidence>
<dbReference type="PANTHER" id="PTHR37309">
    <property type="entry name" value="SLR0284 PROTEIN"/>
    <property type="match status" value="1"/>
</dbReference>
<reference evidence="2 3" key="2">
    <citation type="journal article" date="2010" name="Stand. Genomic Sci.">
        <title>Complete genome sequence of Syntrophothermus lipocalidus type strain (TGB-C1).</title>
        <authorList>
            <person name="Djao O.D."/>
            <person name="Zhang X."/>
            <person name="Lucas S."/>
            <person name="Lapidus A."/>
            <person name="Del Rio T.G."/>
            <person name="Nolan M."/>
            <person name="Tice H."/>
            <person name="Cheng J.F."/>
            <person name="Han C."/>
            <person name="Tapia R."/>
            <person name="Goodwin L."/>
            <person name="Pitluck S."/>
            <person name="Liolios K."/>
            <person name="Ivanova N."/>
            <person name="Mavromatis K."/>
            <person name="Mikhailova N."/>
            <person name="Ovchinnikova G."/>
            <person name="Pati A."/>
            <person name="Brambilla E."/>
            <person name="Chen A."/>
            <person name="Palaniappan K."/>
            <person name="Land M."/>
            <person name="Hauser L."/>
            <person name="Chang Y.J."/>
            <person name="Jeffries C.D."/>
            <person name="Rohde M."/>
            <person name="Sikorski J."/>
            <person name="Spring S."/>
            <person name="Goker M."/>
            <person name="Detter J.C."/>
            <person name="Woyke T."/>
            <person name="Bristow J."/>
            <person name="Eisen J.A."/>
            <person name="Markowitz V."/>
            <person name="Hugenholtz P."/>
            <person name="Kyrpides N.C."/>
            <person name="Klenk H.P."/>
        </authorList>
    </citation>
    <scope>NUCLEOTIDE SEQUENCE [LARGE SCALE GENOMIC DNA]</scope>
    <source>
        <strain evidence="3">DSM 12680 / TGB-C1</strain>
    </source>
</reference>
<organism evidence="2 3">
    <name type="scientific">Syntrophothermus lipocalidus (strain DSM 12680 / TGB-C1)</name>
    <dbReference type="NCBI Taxonomy" id="643648"/>
    <lineage>
        <taxon>Bacteria</taxon>
        <taxon>Bacillati</taxon>
        <taxon>Bacillota</taxon>
        <taxon>Clostridia</taxon>
        <taxon>Eubacteriales</taxon>
        <taxon>Syntrophomonadaceae</taxon>
        <taxon>Syntrophothermus</taxon>
    </lineage>
</organism>
<dbReference type="OrthoDB" id="7205479at2"/>
<dbReference type="EMBL" id="CP002048">
    <property type="protein sequence ID" value="ADI02616.1"/>
    <property type="molecule type" value="Genomic_DNA"/>
</dbReference>
<keyword evidence="1" id="KW-1133">Transmembrane helix</keyword>
<dbReference type="HOGENOM" id="CLU_120441_2_4_9"/>
<feature type="transmembrane region" description="Helical" evidence="1">
    <location>
        <begin position="88"/>
        <end position="110"/>
    </location>
</feature>
<dbReference type="AlphaFoldDB" id="D7CPI1"/>
<accession>D7CPI1</accession>
<reference evidence="3" key="1">
    <citation type="journal article" date="2010" name="Stand. Genomic Sci.">
        <title>Complete genome sequence of Syntrophothermus lipocalidus type strain (TGB-C1T).</title>
        <authorList>
            <consortium name="US DOE Joint Genome Institute (JGI-PGF)"/>
            <person name="Djao O."/>
            <person name="Zhang X."/>
            <person name="Lucas S."/>
            <person name="Lapidus A."/>
            <person name="Glavina Del Rio T."/>
            <person name="Nolan M."/>
            <person name="Tice H."/>
            <person name="Cheng J."/>
            <person name="Han C."/>
            <person name="Tapia R."/>
            <person name="Goodwin L."/>
            <person name="Pitluck S."/>
            <person name="Liolios K."/>
            <person name="Ivanova N."/>
            <person name="Mavromatis K."/>
            <person name="Mikhailova N."/>
            <person name="Ovchinnikova G."/>
            <person name="Pati A."/>
            <person name="Brambilla E."/>
            <person name="Chen A."/>
            <person name="Palaniappan K."/>
            <person name="Land M."/>
            <person name="Hauser L."/>
            <person name="Chang Y."/>
            <person name="Jeffries C."/>
            <person name="Rohde M."/>
            <person name="Sikorski J."/>
            <person name="Spring S."/>
            <person name="Goker M."/>
            <person name="Detter J."/>
            <person name="Woyke T."/>
            <person name="Bristow J."/>
            <person name="Eisen J."/>
            <person name="Markowitz V."/>
            <person name="Hugenholtz P."/>
            <person name="Kyrpides N."/>
            <person name="Klenk H."/>
        </authorList>
    </citation>
    <scope>NUCLEOTIDE SEQUENCE [LARGE SCALE GENOMIC DNA]</scope>
    <source>
        <strain evidence="3">DSM 12680 / TGB-C1</strain>
    </source>
</reference>
<proteinExistence type="predicted"/>
<dbReference type="eggNOG" id="COG1950">
    <property type="taxonomic scope" value="Bacteria"/>
</dbReference>